<evidence type="ECO:0000256" key="1">
    <source>
        <dbReference type="ARBA" id="ARBA00001623"/>
    </source>
</evidence>
<dbReference type="InterPro" id="IPR017782">
    <property type="entry name" value="Hydroxyacylglutathione_Hdrlase"/>
</dbReference>
<name>A0A4Q9GVM0_9BURK</name>
<dbReference type="PANTHER" id="PTHR43705:SF1">
    <property type="entry name" value="HYDROXYACYLGLUTATHIONE HYDROLASE GLOB"/>
    <property type="match status" value="1"/>
</dbReference>
<comment type="similarity">
    <text evidence="3 7">Belongs to the metallo-beta-lactamase superfamily. Glyoxalase II family.</text>
</comment>
<feature type="binding site" evidence="7">
    <location>
        <position position="57"/>
    </location>
    <ligand>
        <name>Zn(2+)</name>
        <dbReference type="ChEBI" id="CHEBI:29105"/>
        <label>2</label>
    </ligand>
</feature>
<feature type="binding site" evidence="7">
    <location>
        <position position="134"/>
    </location>
    <ligand>
        <name>Zn(2+)</name>
        <dbReference type="ChEBI" id="CHEBI:29105"/>
        <label>1</label>
    </ligand>
</feature>
<feature type="binding site" evidence="7">
    <location>
        <position position="134"/>
    </location>
    <ligand>
        <name>Zn(2+)</name>
        <dbReference type="ChEBI" id="CHEBI:29105"/>
        <label>2</label>
    </ligand>
</feature>
<dbReference type="Pfam" id="PF00753">
    <property type="entry name" value="Lactamase_B"/>
    <property type="match status" value="1"/>
</dbReference>
<dbReference type="Pfam" id="PF16123">
    <property type="entry name" value="HAGH_C"/>
    <property type="match status" value="1"/>
</dbReference>
<dbReference type="GO" id="GO:0046872">
    <property type="term" value="F:metal ion binding"/>
    <property type="evidence" value="ECO:0007669"/>
    <property type="project" value="UniProtKB-KW"/>
</dbReference>
<sequence length="261" mass="28311">MKLVALPAFTDNYIWMIHDGQQALVVDPGDATPVIAYLQSHGLALTAILVTHQHMDHVGGLPALQAHLNGPVHGPAECGAAIITHPVSEGDTLHWRGLNLRVWHTPGHTTNHLSYLTEAPLDALGPRRLLWCGDTLFSGGCGRVFDGTMAELHRSLQRLAGLPGDTLLCCTHEYTLANLAFAAAVEPENAALEAARQRAMALRAAGHPTLPAVLSEELHFNPFLRTDQPMVVQQARHRGAPDDAPLSVFTALRLWKNEFKA</sequence>
<evidence type="ECO:0000313" key="10">
    <source>
        <dbReference type="Proteomes" id="UP000292120"/>
    </source>
</evidence>
<dbReference type="RefSeq" id="WP_130968832.1">
    <property type="nucleotide sequence ID" value="NZ_SIXI01000006.1"/>
</dbReference>
<dbReference type="InterPro" id="IPR032282">
    <property type="entry name" value="HAGH_C"/>
</dbReference>
<proteinExistence type="inferred from homology"/>
<dbReference type="NCBIfam" id="TIGR03413">
    <property type="entry name" value="GSH_gloB"/>
    <property type="match status" value="1"/>
</dbReference>
<dbReference type="InterPro" id="IPR001279">
    <property type="entry name" value="Metallo-B-lactamas"/>
</dbReference>
<evidence type="ECO:0000313" key="9">
    <source>
        <dbReference type="EMBL" id="TBO28741.1"/>
    </source>
</evidence>
<dbReference type="HAMAP" id="MF_01374">
    <property type="entry name" value="Glyoxalase_2"/>
    <property type="match status" value="1"/>
</dbReference>
<evidence type="ECO:0000259" key="8">
    <source>
        <dbReference type="SMART" id="SM00849"/>
    </source>
</evidence>
<dbReference type="SMART" id="SM00849">
    <property type="entry name" value="Lactamase_B"/>
    <property type="match status" value="1"/>
</dbReference>
<dbReference type="AlphaFoldDB" id="A0A4Q9GVM0"/>
<dbReference type="PANTHER" id="PTHR43705">
    <property type="entry name" value="HYDROXYACYLGLUTATHIONE HYDROLASE"/>
    <property type="match status" value="1"/>
</dbReference>
<dbReference type="Gene3D" id="3.60.15.10">
    <property type="entry name" value="Ribonuclease Z/Hydroxyacylglutathione hydrolase-like"/>
    <property type="match status" value="1"/>
</dbReference>
<evidence type="ECO:0000256" key="7">
    <source>
        <dbReference type="HAMAP-Rule" id="MF_01374"/>
    </source>
</evidence>
<keyword evidence="5 7" id="KW-0378">Hydrolase</keyword>
<comment type="catalytic activity">
    <reaction evidence="1 7">
        <text>an S-(2-hydroxyacyl)glutathione + H2O = a 2-hydroxy carboxylate + glutathione + H(+)</text>
        <dbReference type="Rhea" id="RHEA:21864"/>
        <dbReference type="ChEBI" id="CHEBI:15377"/>
        <dbReference type="ChEBI" id="CHEBI:15378"/>
        <dbReference type="ChEBI" id="CHEBI:57925"/>
        <dbReference type="ChEBI" id="CHEBI:58896"/>
        <dbReference type="ChEBI" id="CHEBI:71261"/>
        <dbReference type="EC" id="3.1.2.6"/>
    </reaction>
</comment>
<feature type="binding site" evidence="7">
    <location>
        <position position="52"/>
    </location>
    <ligand>
        <name>Zn(2+)</name>
        <dbReference type="ChEBI" id="CHEBI:29105"/>
        <label>1</label>
    </ligand>
</feature>
<comment type="cofactor">
    <cofactor evidence="7">
        <name>Zn(2+)</name>
        <dbReference type="ChEBI" id="CHEBI:29105"/>
    </cofactor>
    <text evidence="7">Binds 2 Zn(2+) ions per subunit.</text>
</comment>
<comment type="function">
    <text evidence="7">Thiolesterase that catalyzes the hydrolysis of S-D-lactoyl-glutathione to form glutathione and D-lactic acid.</text>
</comment>
<dbReference type="Proteomes" id="UP000292120">
    <property type="component" value="Unassembled WGS sequence"/>
</dbReference>
<dbReference type="GO" id="GO:0004416">
    <property type="term" value="F:hydroxyacylglutathione hydrolase activity"/>
    <property type="evidence" value="ECO:0007669"/>
    <property type="project" value="UniProtKB-UniRule"/>
</dbReference>
<dbReference type="EC" id="3.1.2.6" evidence="7"/>
<dbReference type="CDD" id="cd07723">
    <property type="entry name" value="hydroxyacylglutathione_hydrolase_MBL-fold"/>
    <property type="match status" value="1"/>
</dbReference>
<dbReference type="InterPro" id="IPR035680">
    <property type="entry name" value="Clx_II_MBL"/>
</dbReference>
<evidence type="ECO:0000256" key="3">
    <source>
        <dbReference type="ARBA" id="ARBA00006759"/>
    </source>
</evidence>
<evidence type="ECO:0000256" key="2">
    <source>
        <dbReference type="ARBA" id="ARBA00004963"/>
    </source>
</evidence>
<protein>
    <recommendedName>
        <fullName evidence="7">Hydroxyacylglutathione hydrolase</fullName>
        <ecNumber evidence="7">3.1.2.6</ecNumber>
    </recommendedName>
    <alternativeName>
        <fullName evidence="7">Glyoxalase II</fullName>
        <shortName evidence="7">Glx II</shortName>
    </alternativeName>
</protein>
<evidence type="ECO:0000256" key="6">
    <source>
        <dbReference type="ARBA" id="ARBA00022833"/>
    </source>
</evidence>
<reference evidence="9 10" key="1">
    <citation type="submission" date="2019-02" db="EMBL/GenBank/DDBJ databases">
        <title>Aquabacterium sp. strain KMB7.</title>
        <authorList>
            <person name="Chen W.-M."/>
        </authorList>
    </citation>
    <scope>NUCLEOTIDE SEQUENCE [LARGE SCALE GENOMIC DNA]</scope>
    <source>
        <strain evidence="9 10">KMB7</strain>
    </source>
</reference>
<keyword evidence="10" id="KW-1185">Reference proteome</keyword>
<comment type="subunit">
    <text evidence="7">Monomer.</text>
</comment>
<evidence type="ECO:0000256" key="5">
    <source>
        <dbReference type="ARBA" id="ARBA00022801"/>
    </source>
</evidence>
<feature type="binding site" evidence="7">
    <location>
        <position position="56"/>
    </location>
    <ligand>
        <name>Zn(2+)</name>
        <dbReference type="ChEBI" id="CHEBI:29105"/>
        <label>2</label>
    </ligand>
</feature>
<keyword evidence="4 7" id="KW-0479">Metal-binding</keyword>
<dbReference type="OrthoDB" id="9802248at2"/>
<feature type="binding site" evidence="7">
    <location>
        <position position="54"/>
    </location>
    <ligand>
        <name>Zn(2+)</name>
        <dbReference type="ChEBI" id="CHEBI:29105"/>
        <label>1</label>
    </ligand>
</feature>
<keyword evidence="6 7" id="KW-0862">Zinc</keyword>
<feature type="domain" description="Metallo-beta-lactamase" evidence="8">
    <location>
        <begin position="11"/>
        <end position="172"/>
    </location>
</feature>
<dbReference type="InterPro" id="IPR036866">
    <property type="entry name" value="RibonucZ/Hydroxyglut_hydro"/>
</dbReference>
<evidence type="ECO:0000256" key="4">
    <source>
        <dbReference type="ARBA" id="ARBA00022723"/>
    </source>
</evidence>
<gene>
    <name evidence="7 9" type="primary">gloB</name>
    <name evidence="9" type="ORF">EYS42_14085</name>
</gene>
<feature type="binding site" evidence="7">
    <location>
        <position position="108"/>
    </location>
    <ligand>
        <name>Zn(2+)</name>
        <dbReference type="ChEBI" id="CHEBI:29105"/>
        <label>1</label>
    </ligand>
</feature>
<dbReference type="SUPFAM" id="SSF56281">
    <property type="entry name" value="Metallo-hydrolase/oxidoreductase"/>
    <property type="match status" value="1"/>
</dbReference>
<dbReference type="GO" id="GO:0019243">
    <property type="term" value="P:methylglyoxal catabolic process to D-lactate via S-lactoyl-glutathione"/>
    <property type="evidence" value="ECO:0007669"/>
    <property type="project" value="UniProtKB-UniRule"/>
</dbReference>
<accession>A0A4Q9GVM0</accession>
<comment type="pathway">
    <text evidence="2 7">Secondary metabolite metabolism; methylglyoxal degradation; (R)-lactate from methylglyoxal: step 2/2.</text>
</comment>
<feature type="binding site" evidence="7">
    <location>
        <position position="172"/>
    </location>
    <ligand>
        <name>Zn(2+)</name>
        <dbReference type="ChEBI" id="CHEBI:29105"/>
        <label>2</label>
    </ligand>
</feature>
<dbReference type="InterPro" id="IPR050110">
    <property type="entry name" value="Glyoxalase_II_hydrolase"/>
</dbReference>
<comment type="caution">
    <text evidence="9">The sequence shown here is derived from an EMBL/GenBank/DDBJ whole genome shotgun (WGS) entry which is preliminary data.</text>
</comment>
<dbReference type="PIRSF" id="PIRSF005457">
    <property type="entry name" value="Glx"/>
    <property type="match status" value="1"/>
</dbReference>
<organism evidence="9 10">
    <name type="scientific">Aquabacterium lacunae</name>
    <dbReference type="NCBI Taxonomy" id="2528630"/>
    <lineage>
        <taxon>Bacteria</taxon>
        <taxon>Pseudomonadati</taxon>
        <taxon>Pseudomonadota</taxon>
        <taxon>Betaproteobacteria</taxon>
        <taxon>Burkholderiales</taxon>
        <taxon>Aquabacterium</taxon>
    </lineage>
</organism>
<dbReference type="UniPathway" id="UPA00619">
    <property type="reaction ID" value="UER00676"/>
</dbReference>
<dbReference type="EMBL" id="SIXI01000006">
    <property type="protein sequence ID" value="TBO28741.1"/>
    <property type="molecule type" value="Genomic_DNA"/>
</dbReference>